<evidence type="ECO:0000256" key="7">
    <source>
        <dbReference type="ARBA" id="ARBA00048109"/>
    </source>
</evidence>
<dbReference type="GO" id="GO:0019432">
    <property type="term" value="P:triglyceride biosynthetic process"/>
    <property type="evidence" value="ECO:0007669"/>
    <property type="project" value="TreeGrafter"/>
</dbReference>
<evidence type="ECO:0000259" key="11">
    <source>
        <dbReference type="Pfam" id="PF03007"/>
    </source>
</evidence>
<dbReference type="Pfam" id="PF06974">
    <property type="entry name" value="WS_DGAT_C"/>
    <property type="match status" value="1"/>
</dbReference>
<evidence type="ECO:0000256" key="9">
    <source>
        <dbReference type="SAM" id="MobiDB-lite"/>
    </source>
</evidence>
<name>A0A8S1CLE8_9INSE</name>
<keyword evidence="10" id="KW-0472">Membrane</keyword>
<accession>A0A8S1CLE8</accession>
<feature type="coiled-coil region" evidence="8">
    <location>
        <begin position="682"/>
        <end position="741"/>
    </location>
</feature>
<evidence type="ECO:0000256" key="8">
    <source>
        <dbReference type="SAM" id="Coils"/>
    </source>
</evidence>
<evidence type="ECO:0008006" key="15">
    <source>
        <dbReference type="Google" id="ProtNLM"/>
    </source>
</evidence>
<comment type="catalytic activity">
    <reaction evidence="6">
        <text>a long chain fatty alcohol + a fatty acyl-CoA = a long-chain alcohol wax ester + CoA</text>
        <dbReference type="Rhea" id="RHEA:38443"/>
        <dbReference type="ChEBI" id="CHEBI:17135"/>
        <dbReference type="ChEBI" id="CHEBI:57287"/>
        <dbReference type="ChEBI" id="CHEBI:77636"/>
        <dbReference type="ChEBI" id="CHEBI:235323"/>
        <dbReference type="EC" id="2.3.1.75"/>
    </reaction>
</comment>
<keyword evidence="3" id="KW-0808">Transferase</keyword>
<dbReference type="Gene3D" id="1.20.5.740">
    <property type="entry name" value="Single helix bin"/>
    <property type="match status" value="1"/>
</dbReference>
<evidence type="ECO:0000256" key="1">
    <source>
        <dbReference type="ARBA" id="ARBA00004771"/>
    </source>
</evidence>
<dbReference type="PANTHER" id="PTHR31650:SF1">
    <property type="entry name" value="WAX ESTER SYNTHASE_DIACYLGLYCEROL ACYLTRANSFERASE 4-RELATED"/>
    <property type="match status" value="1"/>
</dbReference>
<comment type="pathway">
    <text evidence="2">Lipid metabolism.</text>
</comment>
<evidence type="ECO:0000256" key="4">
    <source>
        <dbReference type="ARBA" id="ARBA00023315"/>
    </source>
</evidence>
<reference evidence="13 14" key="1">
    <citation type="submission" date="2020-04" db="EMBL/GenBank/DDBJ databases">
        <authorList>
            <person name="Alioto T."/>
            <person name="Alioto T."/>
            <person name="Gomez Garrido J."/>
        </authorList>
    </citation>
    <scope>NUCLEOTIDE SEQUENCE [LARGE SCALE GENOMIC DNA]</scope>
</reference>
<comment type="catalytic activity">
    <reaction evidence="7">
        <text>an acyl-CoA + a 1,2-diacyl-sn-glycerol = a triacyl-sn-glycerol + CoA</text>
        <dbReference type="Rhea" id="RHEA:10868"/>
        <dbReference type="ChEBI" id="CHEBI:17815"/>
        <dbReference type="ChEBI" id="CHEBI:57287"/>
        <dbReference type="ChEBI" id="CHEBI:58342"/>
        <dbReference type="ChEBI" id="CHEBI:64615"/>
        <dbReference type="EC" id="2.3.1.20"/>
    </reaction>
</comment>
<dbReference type="GO" id="GO:0047196">
    <property type="term" value="F:long-chain-alcohol O-fatty-acyltransferase activity"/>
    <property type="evidence" value="ECO:0007669"/>
    <property type="project" value="UniProtKB-EC"/>
</dbReference>
<feature type="transmembrane region" description="Helical" evidence="10">
    <location>
        <begin position="136"/>
        <end position="166"/>
    </location>
</feature>
<evidence type="ECO:0000256" key="2">
    <source>
        <dbReference type="ARBA" id="ARBA00005189"/>
    </source>
</evidence>
<keyword evidence="14" id="KW-1185">Reference proteome</keyword>
<sequence>MCNLLNFDFQGKLFGIIRPDESVWTVEENVMTILLSRSDHAIKEIIWPSLMADKSYPLDALAMHETRKKLDLERFQITNPGFDFTNARLAKCYDKASLRSGSAMTPEGESPDAANAGIVQSAPLRRLRHPQEESPLWGLVCGAIGGSFALALSLPLLAAFLLLLPFSLLLRALLLRCWPPSTLDPDDEESQKNFYRDFGEPEPLRGNDERWLDEISGISCVSHTVLIFDSGLSAVHLQELVSTRVLTRYPRLSCRLVPNPGPKNTSHSWRSVDPLFIERHIFDAPNWTGGSEENLQSYVEGLLHVPLDLSKPPWELHILPNYGRHEDTAVVLRVHQCLADGMALVRVLCHALSDNRMLHVPQKPHFGGLTFSVNAVRALLVGPATMFAWFLLARKMPRRSVVATVTSRTQSWPRITISAAENGPCPEEPTSQFKVKRYSLSWSAAIALHKVVRIKHVTRATVNEVLLAGVAGAIRALLQGCGVRHPPDLKILMPVDLRSDALCPESHPHLGSKLAPVVMSLPSGIEGSIPRLWAARKIMADLKTSAAPAISYLGSAALMKVLPSQWARKVLSEVQNNTSLQFSSLPGPPATVLVGGHPLKAVYTILPAPSYSGLAISVFTYADQVYVTALSEMGCQILTKELLQNLNHEIECMWNLLLYRRAPGEGRPANLVFKMSDATSPVEELQARLHEVQGEVATVSNTLRSKSDCQNDDSPVADEKGEELTDKLDKLKSEFTQLLQEVRRRKSLLGDPGSTPCFEDEEIGGELWRPRRRSAISFGSIPGLLGVPNSRPLSSASPDTSPPTSPELPRWEKAL</sequence>
<evidence type="ECO:0000256" key="6">
    <source>
        <dbReference type="ARBA" id="ARBA00047604"/>
    </source>
</evidence>
<dbReference type="Proteomes" id="UP000494165">
    <property type="component" value="Unassembled WGS sequence"/>
</dbReference>
<feature type="region of interest" description="Disordered" evidence="9">
    <location>
        <begin position="780"/>
        <end position="815"/>
    </location>
</feature>
<dbReference type="GO" id="GO:0004144">
    <property type="term" value="F:diacylglycerol O-acyltransferase activity"/>
    <property type="evidence" value="ECO:0007669"/>
    <property type="project" value="UniProtKB-EC"/>
</dbReference>
<dbReference type="InterPro" id="IPR045034">
    <property type="entry name" value="O-acyltransferase_WSD1-like"/>
</dbReference>
<feature type="domain" description="O-acyltransferase WSD1-like N-terminal" evidence="11">
    <location>
        <begin position="246"/>
        <end position="366"/>
    </location>
</feature>
<dbReference type="InterPro" id="IPR009721">
    <property type="entry name" value="O-acyltransferase_WSD1_C"/>
</dbReference>
<evidence type="ECO:0000256" key="5">
    <source>
        <dbReference type="ARBA" id="ARBA00024360"/>
    </source>
</evidence>
<organism evidence="13 14">
    <name type="scientific">Cloeon dipterum</name>
    <dbReference type="NCBI Taxonomy" id="197152"/>
    <lineage>
        <taxon>Eukaryota</taxon>
        <taxon>Metazoa</taxon>
        <taxon>Ecdysozoa</taxon>
        <taxon>Arthropoda</taxon>
        <taxon>Hexapoda</taxon>
        <taxon>Insecta</taxon>
        <taxon>Pterygota</taxon>
        <taxon>Palaeoptera</taxon>
        <taxon>Ephemeroptera</taxon>
        <taxon>Pisciforma</taxon>
        <taxon>Baetidae</taxon>
        <taxon>Cloeon</taxon>
    </lineage>
</organism>
<dbReference type="GO" id="GO:0005886">
    <property type="term" value="C:plasma membrane"/>
    <property type="evidence" value="ECO:0007669"/>
    <property type="project" value="TreeGrafter"/>
</dbReference>
<evidence type="ECO:0000259" key="12">
    <source>
        <dbReference type="Pfam" id="PF06974"/>
    </source>
</evidence>
<dbReference type="AlphaFoldDB" id="A0A8S1CLE8"/>
<evidence type="ECO:0000313" key="13">
    <source>
        <dbReference type="EMBL" id="CAB3372393.1"/>
    </source>
</evidence>
<keyword evidence="10" id="KW-0812">Transmembrane</keyword>
<dbReference type="CDD" id="cd06463">
    <property type="entry name" value="p23_like"/>
    <property type="match status" value="1"/>
</dbReference>
<evidence type="ECO:0000313" key="14">
    <source>
        <dbReference type="Proteomes" id="UP000494165"/>
    </source>
</evidence>
<dbReference type="Pfam" id="PF03007">
    <property type="entry name" value="WS_DGAT_cat"/>
    <property type="match status" value="1"/>
</dbReference>
<keyword evidence="10" id="KW-1133">Transmembrane helix</keyword>
<dbReference type="PANTHER" id="PTHR31650">
    <property type="entry name" value="O-ACYLTRANSFERASE (WSD1-LIKE) FAMILY PROTEIN"/>
    <property type="match status" value="1"/>
</dbReference>
<feature type="domain" description="O-acyltransferase WSD1 C-terminal" evidence="12">
    <location>
        <begin position="511"/>
        <end position="651"/>
    </location>
</feature>
<evidence type="ECO:0000256" key="10">
    <source>
        <dbReference type="SAM" id="Phobius"/>
    </source>
</evidence>
<protein>
    <recommendedName>
        <fullName evidence="15">Diacylglycerol O-acyltransferase</fullName>
    </recommendedName>
</protein>
<dbReference type="OrthoDB" id="619536at2759"/>
<proteinExistence type="inferred from homology"/>
<gene>
    <name evidence="13" type="ORF">CLODIP_2_CD10159</name>
</gene>
<keyword evidence="4" id="KW-0012">Acyltransferase</keyword>
<dbReference type="EMBL" id="CADEPI010000072">
    <property type="protein sequence ID" value="CAB3372393.1"/>
    <property type="molecule type" value="Genomic_DNA"/>
</dbReference>
<dbReference type="InterPro" id="IPR004255">
    <property type="entry name" value="O-acyltransferase_WSD1_N"/>
</dbReference>
<comment type="caution">
    <text evidence="13">The sequence shown here is derived from an EMBL/GenBank/DDBJ whole genome shotgun (WGS) entry which is preliminary data.</text>
</comment>
<evidence type="ECO:0000256" key="3">
    <source>
        <dbReference type="ARBA" id="ARBA00022679"/>
    </source>
</evidence>
<comment type="similarity">
    <text evidence="5">In the N-terminal section; belongs to the long-chain O-acyltransferase family.</text>
</comment>
<comment type="pathway">
    <text evidence="1">Glycerolipid metabolism; triacylglycerol biosynthesis.</text>
</comment>
<keyword evidence="8" id="KW-0175">Coiled coil</keyword>